<organism evidence="1 2">
    <name type="scientific">Tilletiopsis washingtonensis</name>
    <dbReference type="NCBI Taxonomy" id="58919"/>
    <lineage>
        <taxon>Eukaryota</taxon>
        <taxon>Fungi</taxon>
        <taxon>Dikarya</taxon>
        <taxon>Basidiomycota</taxon>
        <taxon>Ustilaginomycotina</taxon>
        <taxon>Exobasidiomycetes</taxon>
        <taxon>Entylomatales</taxon>
        <taxon>Entylomatales incertae sedis</taxon>
        <taxon>Tilletiopsis</taxon>
    </lineage>
</organism>
<protein>
    <recommendedName>
        <fullName evidence="3">Rad60/SUMO-like domain-containing protein</fullName>
    </recommendedName>
</protein>
<dbReference type="Proteomes" id="UP000245946">
    <property type="component" value="Unassembled WGS sequence"/>
</dbReference>
<sequence>MATQVSGATMPDTLEWFEVNVKDGDGNHMIFRVRASVLVSKIGEAWAVRFGIAPNGPGRKSYKLSFEGTRPAADATVGDLLKDNEYNQPLTLWFQKCQCGC</sequence>
<evidence type="ECO:0000313" key="2">
    <source>
        <dbReference type="Proteomes" id="UP000245946"/>
    </source>
</evidence>
<accession>A0A316Z0S1</accession>
<dbReference type="CDD" id="cd01763">
    <property type="entry name" value="Ubl_SUMO_like"/>
    <property type="match status" value="1"/>
</dbReference>
<keyword evidence="2" id="KW-1185">Reference proteome</keyword>
<evidence type="ECO:0008006" key="3">
    <source>
        <dbReference type="Google" id="ProtNLM"/>
    </source>
</evidence>
<dbReference type="AlphaFoldDB" id="A0A316Z0S1"/>
<dbReference type="GeneID" id="37266792"/>
<proteinExistence type="predicted"/>
<evidence type="ECO:0000313" key="1">
    <source>
        <dbReference type="EMBL" id="PWN94906.1"/>
    </source>
</evidence>
<name>A0A316Z0S1_9BASI</name>
<reference evidence="1 2" key="1">
    <citation type="journal article" date="2018" name="Mol. Biol. Evol.">
        <title>Broad Genomic Sampling Reveals a Smut Pathogenic Ancestry of the Fungal Clade Ustilaginomycotina.</title>
        <authorList>
            <person name="Kijpornyongpan T."/>
            <person name="Mondo S.J."/>
            <person name="Barry K."/>
            <person name="Sandor L."/>
            <person name="Lee J."/>
            <person name="Lipzen A."/>
            <person name="Pangilinan J."/>
            <person name="LaButti K."/>
            <person name="Hainaut M."/>
            <person name="Henrissat B."/>
            <person name="Grigoriev I.V."/>
            <person name="Spatafora J.W."/>
            <person name="Aime M.C."/>
        </authorList>
    </citation>
    <scope>NUCLEOTIDE SEQUENCE [LARGE SCALE GENOMIC DNA]</scope>
    <source>
        <strain evidence="1 2">MCA 4186</strain>
    </source>
</reference>
<dbReference type="EMBL" id="KZ819308">
    <property type="protein sequence ID" value="PWN94906.1"/>
    <property type="molecule type" value="Genomic_DNA"/>
</dbReference>
<dbReference type="Gene3D" id="3.10.20.90">
    <property type="entry name" value="Phosphatidylinositol 3-kinase Catalytic Subunit, Chain A, domain 1"/>
    <property type="match status" value="1"/>
</dbReference>
<gene>
    <name evidence="1" type="ORF">FA09DRAFT_162798</name>
</gene>
<dbReference type="RefSeq" id="XP_025595185.1">
    <property type="nucleotide sequence ID" value="XM_025739246.1"/>
</dbReference>